<dbReference type="Pfam" id="PF07969">
    <property type="entry name" value="Amidohydro_3"/>
    <property type="match status" value="1"/>
</dbReference>
<keyword evidence="4" id="KW-1185">Reference proteome</keyword>
<comment type="caution">
    <text evidence="3">The sequence shown here is derived from an EMBL/GenBank/DDBJ whole genome shotgun (WGS) entry which is preliminary data.</text>
</comment>
<dbReference type="PANTHER" id="PTHR22642">
    <property type="entry name" value="IMIDAZOLONEPROPIONASE"/>
    <property type="match status" value="1"/>
</dbReference>
<name>A0A2B4S7L0_STYPI</name>
<feature type="domain" description="Amidohydrolase 3" evidence="2">
    <location>
        <begin position="21"/>
        <end position="186"/>
    </location>
</feature>
<reference evidence="4" key="1">
    <citation type="journal article" date="2017" name="bioRxiv">
        <title>Comparative analysis of the genomes of Stylophora pistillata and Acropora digitifera provides evidence for extensive differences between species of corals.</title>
        <authorList>
            <person name="Voolstra C.R."/>
            <person name="Li Y."/>
            <person name="Liew Y.J."/>
            <person name="Baumgarten S."/>
            <person name="Zoccola D."/>
            <person name="Flot J.-F."/>
            <person name="Tambutte S."/>
            <person name="Allemand D."/>
            <person name="Aranda M."/>
        </authorList>
    </citation>
    <scope>NUCLEOTIDE SEQUENCE [LARGE SCALE GENOMIC DNA]</scope>
</reference>
<keyword evidence="1" id="KW-1133">Transmembrane helix</keyword>
<sequence>MLRDFQKYLLLCLQQTLSKFKDPKDMRHRIKHLGLANVDAIARACKLNLALSFFVCHLYFYAKRYTDYIFGKERTNRWTPLSEATKHGLRWTIHQDQCTFPGPPLPFANLKTAVTRTQRDDKETVYGPEYCVSIHEALKAYTINAAWQIHRDEDLGSLEVNKKADLLILSENPYKVDPMELENIKVIFLSYIVPLPPVSRLIHAIDRTLSHVSFFVRAYSLVIMTAQVIFIGLPCYVVLYLLYEPLENSLRYVVNHIRFTIPRLVFRTSAKMFERTLPWLSTLYDLLRLGALGARKVVSSLLATIATLICLPGLEPIPNLLATGHLYPGSLIRFQRCAKYDDSTVCHSAFLEFSYSVWNLLRTGIFMLVSWNVNCRSWKPPTRDLTIIVESCLTLRNKSYFQLLFCAAGLPLLMKGHCFAQTVHNTISISNLLLFLVTLNGYHTRTASMMYHALCTVVINAQSTLVAVYNISRNLQTQRNGTIATLLYILELYLMLLVLLDSSTRVVKKVKNPKLDIMLQDS</sequence>
<keyword evidence="1" id="KW-0472">Membrane</keyword>
<dbReference type="PANTHER" id="PTHR22642:SF2">
    <property type="entry name" value="PROTEIN LONG AFTER FAR-RED 3"/>
    <property type="match status" value="1"/>
</dbReference>
<feature type="transmembrane region" description="Helical" evidence="1">
    <location>
        <begin position="218"/>
        <end position="243"/>
    </location>
</feature>
<evidence type="ECO:0000313" key="4">
    <source>
        <dbReference type="Proteomes" id="UP000225706"/>
    </source>
</evidence>
<accession>A0A2B4S7L0</accession>
<evidence type="ECO:0000256" key="1">
    <source>
        <dbReference type="SAM" id="Phobius"/>
    </source>
</evidence>
<feature type="transmembrane region" description="Helical" evidence="1">
    <location>
        <begin position="483"/>
        <end position="500"/>
    </location>
</feature>
<dbReference type="AlphaFoldDB" id="A0A2B4S7L0"/>
<dbReference type="InterPro" id="IPR013108">
    <property type="entry name" value="Amidohydro_3"/>
</dbReference>
<evidence type="ECO:0000259" key="2">
    <source>
        <dbReference type="Pfam" id="PF07969"/>
    </source>
</evidence>
<dbReference type="OrthoDB" id="5974176at2759"/>
<organism evidence="3 4">
    <name type="scientific">Stylophora pistillata</name>
    <name type="common">Smooth cauliflower coral</name>
    <dbReference type="NCBI Taxonomy" id="50429"/>
    <lineage>
        <taxon>Eukaryota</taxon>
        <taxon>Metazoa</taxon>
        <taxon>Cnidaria</taxon>
        <taxon>Anthozoa</taxon>
        <taxon>Hexacorallia</taxon>
        <taxon>Scleractinia</taxon>
        <taxon>Astrocoeniina</taxon>
        <taxon>Pocilloporidae</taxon>
        <taxon>Stylophora</taxon>
    </lineage>
</organism>
<gene>
    <name evidence="3" type="ORF">AWC38_SpisGene8685</name>
</gene>
<feature type="transmembrane region" description="Helical" evidence="1">
    <location>
        <begin position="449"/>
        <end position="471"/>
    </location>
</feature>
<dbReference type="InterPro" id="IPR032466">
    <property type="entry name" value="Metal_Hydrolase"/>
</dbReference>
<protein>
    <recommendedName>
        <fullName evidence="2">Amidohydrolase 3 domain-containing protein</fullName>
    </recommendedName>
</protein>
<keyword evidence="1" id="KW-0812">Transmembrane</keyword>
<dbReference type="EMBL" id="LSMT01000121">
    <property type="protein sequence ID" value="PFX26654.1"/>
    <property type="molecule type" value="Genomic_DNA"/>
</dbReference>
<proteinExistence type="predicted"/>
<dbReference type="Gene3D" id="3.20.20.140">
    <property type="entry name" value="Metal-dependent hydrolases"/>
    <property type="match status" value="1"/>
</dbReference>
<dbReference type="Proteomes" id="UP000225706">
    <property type="component" value="Unassembled WGS sequence"/>
</dbReference>
<dbReference type="SUPFAM" id="SSF51556">
    <property type="entry name" value="Metallo-dependent hydrolases"/>
    <property type="match status" value="1"/>
</dbReference>
<evidence type="ECO:0000313" key="3">
    <source>
        <dbReference type="EMBL" id="PFX26654.1"/>
    </source>
</evidence>